<dbReference type="GO" id="GO:0006811">
    <property type="term" value="P:monoatomic ion transport"/>
    <property type="evidence" value="ECO:0007669"/>
    <property type="project" value="UniProtKB-KW"/>
</dbReference>
<dbReference type="AlphaFoldDB" id="A0AAN8L1C7"/>
<evidence type="ECO:0000256" key="7">
    <source>
        <dbReference type="ARBA" id="ARBA00023065"/>
    </source>
</evidence>
<feature type="transmembrane region" description="Helical" evidence="9">
    <location>
        <begin position="56"/>
        <end position="77"/>
    </location>
</feature>
<feature type="region of interest" description="Disordered" evidence="10">
    <location>
        <begin position="89"/>
        <end position="128"/>
    </location>
</feature>
<feature type="compositionally biased region" description="Basic and acidic residues" evidence="10">
    <location>
        <begin position="114"/>
        <end position="128"/>
    </location>
</feature>
<evidence type="ECO:0000313" key="11">
    <source>
        <dbReference type="EMBL" id="KAK6295705.1"/>
    </source>
</evidence>
<evidence type="ECO:0000256" key="4">
    <source>
        <dbReference type="ARBA" id="ARBA00022692"/>
    </source>
</evidence>
<accession>A0AAN8L1C7</accession>
<evidence type="ECO:0000256" key="6">
    <source>
        <dbReference type="ARBA" id="ARBA00022989"/>
    </source>
</evidence>
<dbReference type="Gene3D" id="1.20.5.780">
    <property type="entry name" value="Single helix bin"/>
    <property type="match status" value="1"/>
</dbReference>
<organism evidence="11 12">
    <name type="scientific">Coregonus suidteri</name>
    <dbReference type="NCBI Taxonomy" id="861788"/>
    <lineage>
        <taxon>Eukaryota</taxon>
        <taxon>Metazoa</taxon>
        <taxon>Chordata</taxon>
        <taxon>Craniata</taxon>
        <taxon>Vertebrata</taxon>
        <taxon>Euteleostomi</taxon>
        <taxon>Actinopterygii</taxon>
        <taxon>Neopterygii</taxon>
        <taxon>Teleostei</taxon>
        <taxon>Protacanthopterygii</taxon>
        <taxon>Salmoniformes</taxon>
        <taxon>Salmonidae</taxon>
        <taxon>Coregoninae</taxon>
        <taxon>Coregonus</taxon>
    </lineage>
</organism>
<dbReference type="PANTHER" id="PTHR14132">
    <property type="entry name" value="SODIUM/POTASSIUM-TRANSPORTING ATPASE SUBUNIT GAMMA"/>
    <property type="match status" value="1"/>
</dbReference>
<evidence type="ECO:0000256" key="1">
    <source>
        <dbReference type="ARBA" id="ARBA00004479"/>
    </source>
</evidence>
<comment type="similarity">
    <text evidence="2 9">Belongs to the FXYD family.</text>
</comment>
<keyword evidence="12" id="KW-1185">Reference proteome</keyword>
<dbReference type="InterPro" id="IPR000272">
    <property type="entry name" value="Ion-transport_regulator_FXYD"/>
</dbReference>
<gene>
    <name evidence="11" type="ORF">J4Q44_G00334180</name>
</gene>
<evidence type="ECO:0000256" key="9">
    <source>
        <dbReference type="RuleBase" id="RU364131"/>
    </source>
</evidence>
<dbReference type="PANTHER" id="PTHR14132:SF15">
    <property type="entry name" value="FXYD DOMAIN-CONTAINING ION TRANSPORT REGULATOR 6-RELATED"/>
    <property type="match status" value="1"/>
</dbReference>
<name>A0AAN8L1C7_9TELE</name>
<feature type="transmembrane region" description="Helical" evidence="9">
    <location>
        <begin position="18"/>
        <end position="36"/>
    </location>
</feature>
<dbReference type="InterPro" id="IPR047297">
    <property type="entry name" value="FXYD_motif"/>
</dbReference>
<evidence type="ECO:0000256" key="10">
    <source>
        <dbReference type="SAM" id="MobiDB-lite"/>
    </source>
</evidence>
<keyword evidence="3 9" id="KW-0813">Transport</keyword>
<keyword evidence="5" id="KW-0732">Signal</keyword>
<comment type="caution">
    <text evidence="9">Lacks conserved residue(s) required for the propagation of feature annotation.</text>
</comment>
<keyword evidence="7 9" id="KW-0406">Ion transport</keyword>
<dbReference type="Proteomes" id="UP001356427">
    <property type="component" value="Unassembled WGS sequence"/>
</dbReference>
<comment type="caution">
    <text evidence="11">The sequence shown here is derived from an EMBL/GenBank/DDBJ whole genome shotgun (WGS) entry which is preliminary data.</text>
</comment>
<evidence type="ECO:0000313" key="12">
    <source>
        <dbReference type="Proteomes" id="UP001356427"/>
    </source>
</evidence>
<dbReference type="Pfam" id="PF02038">
    <property type="entry name" value="ATP1G1_PLM_MAT8"/>
    <property type="match status" value="1"/>
</dbReference>
<dbReference type="GO" id="GO:0016020">
    <property type="term" value="C:membrane"/>
    <property type="evidence" value="ECO:0007669"/>
    <property type="project" value="UniProtKB-SubCell"/>
</dbReference>
<dbReference type="GO" id="GO:0043269">
    <property type="term" value="P:regulation of monoatomic ion transport"/>
    <property type="evidence" value="ECO:0007669"/>
    <property type="project" value="InterPro"/>
</dbReference>
<evidence type="ECO:0000256" key="3">
    <source>
        <dbReference type="ARBA" id="ARBA00022448"/>
    </source>
</evidence>
<dbReference type="CDD" id="cd20324">
    <property type="entry name" value="FXYD6"/>
    <property type="match status" value="1"/>
</dbReference>
<evidence type="ECO:0000256" key="2">
    <source>
        <dbReference type="ARBA" id="ARBA00005948"/>
    </source>
</evidence>
<dbReference type="PROSITE" id="PS01310">
    <property type="entry name" value="FXYD"/>
    <property type="match status" value="1"/>
</dbReference>
<keyword evidence="6 9" id="KW-1133">Transmembrane helix</keyword>
<proteinExistence type="inferred from homology"/>
<keyword evidence="8 9" id="KW-0472">Membrane</keyword>
<evidence type="ECO:0000256" key="5">
    <source>
        <dbReference type="ARBA" id="ARBA00022729"/>
    </source>
</evidence>
<evidence type="ECO:0000256" key="8">
    <source>
        <dbReference type="ARBA" id="ARBA00023136"/>
    </source>
</evidence>
<comment type="subcellular location">
    <subcellularLocation>
        <location evidence="1">Membrane</location>
        <topology evidence="1">Single-pass type I membrane protein</topology>
    </subcellularLocation>
</comment>
<keyword evidence="4 9" id="KW-0812">Transmembrane</keyword>
<sequence length="128" mass="14277">MAATVNVKKIERVTMETILFFLFSLMVYVAVVADPNAEDGKKEKKEVNPFVYDYHSLRICGLVFGVVLFTLGILLILSKSSYFSRKCRCSSNQEKKPKAPGDEEATAETLIVSKAKEPEPEPEAKAEN</sequence>
<dbReference type="GO" id="GO:0017080">
    <property type="term" value="F:sodium channel regulator activity"/>
    <property type="evidence" value="ECO:0007669"/>
    <property type="project" value="TreeGrafter"/>
</dbReference>
<protein>
    <recommendedName>
        <fullName evidence="9">FXYD domain-containing ion transport regulator</fullName>
    </recommendedName>
</protein>
<reference evidence="11 12" key="1">
    <citation type="submission" date="2021-04" db="EMBL/GenBank/DDBJ databases">
        <authorList>
            <person name="De Guttry C."/>
            <person name="Zahm M."/>
            <person name="Klopp C."/>
            <person name="Cabau C."/>
            <person name="Louis A."/>
            <person name="Berthelot C."/>
            <person name="Parey E."/>
            <person name="Roest Crollius H."/>
            <person name="Montfort J."/>
            <person name="Robinson-Rechavi M."/>
            <person name="Bucao C."/>
            <person name="Bouchez O."/>
            <person name="Gislard M."/>
            <person name="Lluch J."/>
            <person name="Milhes M."/>
            <person name="Lampietro C."/>
            <person name="Lopez Roques C."/>
            <person name="Donnadieu C."/>
            <person name="Braasch I."/>
            <person name="Desvignes T."/>
            <person name="Postlethwait J."/>
            <person name="Bobe J."/>
            <person name="Wedekind C."/>
            <person name="Guiguen Y."/>
        </authorList>
    </citation>
    <scope>NUCLEOTIDE SEQUENCE [LARGE SCALE GENOMIC DNA]</scope>
    <source>
        <strain evidence="11">Cs_M1</strain>
        <tissue evidence="11">Blood</tissue>
    </source>
</reference>
<dbReference type="EMBL" id="JAGTTL010000033">
    <property type="protein sequence ID" value="KAK6295705.1"/>
    <property type="molecule type" value="Genomic_DNA"/>
</dbReference>